<dbReference type="SUPFAM" id="SSF56672">
    <property type="entry name" value="DNA/RNA polymerases"/>
    <property type="match status" value="1"/>
</dbReference>
<dbReference type="AlphaFoldDB" id="A0A438I5Q5"/>
<dbReference type="Pfam" id="PF07727">
    <property type="entry name" value="RVT_2"/>
    <property type="match status" value="1"/>
</dbReference>
<dbReference type="InterPro" id="IPR013103">
    <property type="entry name" value="RVT_2"/>
</dbReference>
<name>A0A438I5Q5_VITVI</name>
<reference evidence="3 4" key="1">
    <citation type="journal article" date="2018" name="PLoS Genet.">
        <title>Population sequencing reveals clonal diversity and ancestral inbreeding in the grapevine cultivar Chardonnay.</title>
        <authorList>
            <person name="Roach M.J."/>
            <person name="Johnson D.L."/>
            <person name="Bohlmann J."/>
            <person name="van Vuuren H.J."/>
            <person name="Jones S.J."/>
            <person name="Pretorius I.S."/>
            <person name="Schmidt S.A."/>
            <person name="Borneman A.R."/>
        </authorList>
    </citation>
    <scope>NUCLEOTIDE SEQUENCE [LARGE SCALE GENOMIC DNA]</scope>
    <source>
        <strain evidence="4">cv. Chardonnay</strain>
        <tissue evidence="3">Leaf</tissue>
    </source>
</reference>
<feature type="compositionally biased region" description="Polar residues" evidence="1">
    <location>
        <begin position="1"/>
        <end position="12"/>
    </location>
</feature>
<dbReference type="PANTHER" id="PTHR11439:SF463">
    <property type="entry name" value="REVERSE TRANSCRIPTASE TY1_COPIA-TYPE DOMAIN-CONTAINING PROTEIN"/>
    <property type="match status" value="1"/>
</dbReference>
<gene>
    <name evidence="3" type="ORF">CK203_037102</name>
</gene>
<organism evidence="3 4">
    <name type="scientific">Vitis vinifera</name>
    <name type="common">Grape</name>
    <dbReference type="NCBI Taxonomy" id="29760"/>
    <lineage>
        <taxon>Eukaryota</taxon>
        <taxon>Viridiplantae</taxon>
        <taxon>Streptophyta</taxon>
        <taxon>Embryophyta</taxon>
        <taxon>Tracheophyta</taxon>
        <taxon>Spermatophyta</taxon>
        <taxon>Magnoliopsida</taxon>
        <taxon>eudicotyledons</taxon>
        <taxon>Gunneridae</taxon>
        <taxon>Pentapetalae</taxon>
        <taxon>rosids</taxon>
        <taxon>Vitales</taxon>
        <taxon>Vitaceae</taxon>
        <taxon>Viteae</taxon>
        <taxon>Vitis</taxon>
    </lineage>
</organism>
<evidence type="ECO:0000256" key="1">
    <source>
        <dbReference type="SAM" id="MobiDB-lite"/>
    </source>
</evidence>
<dbReference type="EMBL" id="QGNW01000140">
    <property type="protein sequence ID" value="RVW92033.1"/>
    <property type="molecule type" value="Genomic_DNA"/>
</dbReference>
<proteinExistence type="predicted"/>
<evidence type="ECO:0000313" key="4">
    <source>
        <dbReference type="Proteomes" id="UP000288805"/>
    </source>
</evidence>
<feature type="domain" description="Reverse transcriptase Ty1/copia-type" evidence="2">
    <location>
        <begin position="127"/>
        <end position="175"/>
    </location>
</feature>
<feature type="region of interest" description="Disordered" evidence="1">
    <location>
        <begin position="1"/>
        <end position="45"/>
    </location>
</feature>
<protein>
    <recommendedName>
        <fullName evidence="2">Reverse transcriptase Ty1/copia-type domain-containing protein</fullName>
    </recommendedName>
</protein>
<dbReference type="InterPro" id="IPR043502">
    <property type="entry name" value="DNA/RNA_pol_sf"/>
</dbReference>
<comment type="caution">
    <text evidence="3">The sequence shown here is derived from an EMBL/GenBank/DDBJ whole genome shotgun (WGS) entry which is preliminary data.</text>
</comment>
<dbReference type="Proteomes" id="UP000288805">
    <property type="component" value="Unassembled WGS sequence"/>
</dbReference>
<evidence type="ECO:0000313" key="3">
    <source>
        <dbReference type="EMBL" id="RVW92033.1"/>
    </source>
</evidence>
<accession>A0A438I5Q5</accession>
<evidence type="ECO:0000259" key="2">
    <source>
        <dbReference type="Pfam" id="PF07727"/>
    </source>
</evidence>
<sequence length="319" mass="36019">MINSNTENNQVNLEHGQSSPPSSQNPGSTRTLGMEVSSSKRNECSSEKIEHGKLLIYLRRRRHWDASGFSQSSVSPMVALKDTKQVYFNWPLHQLDVKNAFLNGNLEEEVFMDLQPGFKEKLGKKREGKIVVLIVYVDDIILIGDDNPKLERLKKALTREFEIKDLGPLKYFLGLLECKGAKTPLEPNLKLQPTSPIEVIDKEKYQHLVGRLIYLSHTSPDIAFVSKKQNVVARNSAKAKFKAIAHGICEVLWIKQLLEEHKVSSPLPMKERFPVGIEGATPCLLGTWDCNYKHRTFGGSHVPVISICIEDCLSTCPWK</sequence>
<dbReference type="PANTHER" id="PTHR11439">
    <property type="entry name" value="GAG-POL-RELATED RETROTRANSPOSON"/>
    <property type="match status" value="1"/>
</dbReference>
<feature type="compositionally biased region" description="Low complexity" evidence="1">
    <location>
        <begin position="16"/>
        <end position="28"/>
    </location>
</feature>